<gene>
    <name evidence="2" type="ORF">ABM34_00415</name>
</gene>
<accession>A0A0H4QXE4</accession>
<sequence length="135" mass="15008">MKFQVTQEDHTMSADVSNIGKDLLIEITGGDSPHIGTVTTLTSNTEIQTIRYPSHDGRFHKDDVLAERIAKKIQNNLPGSCTITAGVHVNHISKKQIMMSGVMAKNLGNQISDWLVQTDFNIPEPVYYSDNEQPK</sequence>
<dbReference type="AlphaFoldDB" id="A0A0H4QXE4"/>
<keyword evidence="3" id="KW-1185">Reference proteome</keyword>
<protein>
    <submittedName>
        <fullName evidence="2">Amino acid decarboxylase</fullName>
    </submittedName>
</protein>
<proteinExistence type="predicted"/>
<reference evidence="3" key="1">
    <citation type="submission" date="2015-07" db="EMBL/GenBank/DDBJ databases">
        <title>Lactobacillus ginsenosidimutans/EMML 3141/ whole genome sequencing.</title>
        <authorList>
            <person name="Kim M.K."/>
            <person name="Im W.-T."/>
            <person name="Srinivasan S."/>
            <person name="Lee J.-J."/>
        </authorList>
    </citation>
    <scope>NUCLEOTIDE SEQUENCE [LARGE SCALE GENOMIC DNA]</scope>
    <source>
        <strain evidence="3">EMML 3041</strain>
    </source>
</reference>
<dbReference type="InterPro" id="IPR048844">
    <property type="entry name" value="LpdD_chaperone-like"/>
</dbReference>
<dbReference type="KEGG" id="lgn:ABM34_00415"/>
<dbReference type="EMBL" id="CP012034">
    <property type="protein sequence ID" value="AKP66160.1"/>
    <property type="molecule type" value="Genomic_DNA"/>
</dbReference>
<dbReference type="PATRIC" id="fig|1007676.4.peg.90"/>
<dbReference type="Pfam" id="PF21758">
    <property type="entry name" value="PAC_bac"/>
    <property type="match status" value="1"/>
</dbReference>
<dbReference type="OrthoDB" id="2243237at2"/>
<dbReference type="RefSeq" id="WP_048702406.1">
    <property type="nucleotide sequence ID" value="NZ_CP012034.1"/>
</dbReference>
<evidence type="ECO:0000259" key="1">
    <source>
        <dbReference type="Pfam" id="PF21758"/>
    </source>
</evidence>
<dbReference type="STRING" id="1007676.ABM34_00415"/>
<evidence type="ECO:0000313" key="2">
    <source>
        <dbReference type="EMBL" id="AKP66160.1"/>
    </source>
</evidence>
<feature type="domain" description="Prenylated flavin chaperone LpdD-like" evidence="1">
    <location>
        <begin position="7"/>
        <end position="115"/>
    </location>
</feature>
<evidence type="ECO:0000313" key="3">
    <source>
        <dbReference type="Proteomes" id="UP000036106"/>
    </source>
</evidence>
<organism evidence="2 3">
    <name type="scientific">Companilactobacillus ginsenosidimutans</name>
    <dbReference type="NCBI Taxonomy" id="1007676"/>
    <lineage>
        <taxon>Bacteria</taxon>
        <taxon>Bacillati</taxon>
        <taxon>Bacillota</taxon>
        <taxon>Bacilli</taxon>
        <taxon>Lactobacillales</taxon>
        <taxon>Lactobacillaceae</taxon>
        <taxon>Companilactobacillus</taxon>
    </lineage>
</organism>
<dbReference type="Proteomes" id="UP000036106">
    <property type="component" value="Chromosome"/>
</dbReference>
<name>A0A0H4QXE4_9LACO</name>